<accession>A0ABP9RFU4</accession>
<reference evidence="2" key="1">
    <citation type="journal article" date="2019" name="Int. J. Syst. Evol. Microbiol.">
        <title>The Global Catalogue of Microorganisms (GCM) 10K type strain sequencing project: providing services to taxonomists for standard genome sequencing and annotation.</title>
        <authorList>
            <consortium name="The Broad Institute Genomics Platform"/>
            <consortium name="The Broad Institute Genome Sequencing Center for Infectious Disease"/>
            <person name="Wu L."/>
            <person name="Ma J."/>
        </authorList>
    </citation>
    <scope>NUCLEOTIDE SEQUENCE [LARGE SCALE GENOMIC DNA]</scope>
    <source>
        <strain evidence="2">JCM 18304</strain>
    </source>
</reference>
<protein>
    <submittedName>
        <fullName evidence="1">Uncharacterized protein</fullName>
    </submittedName>
</protein>
<organism evidence="1 2">
    <name type="scientific">Rugosimonospora acidiphila</name>
    <dbReference type="NCBI Taxonomy" id="556531"/>
    <lineage>
        <taxon>Bacteria</taxon>
        <taxon>Bacillati</taxon>
        <taxon>Actinomycetota</taxon>
        <taxon>Actinomycetes</taxon>
        <taxon>Micromonosporales</taxon>
        <taxon>Micromonosporaceae</taxon>
        <taxon>Rugosimonospora</taxon>
    </lineage>
</organism>
<keyword evidence="2" id="KW-1185">Reference proteome</keyword>
<dbReference type="RefSeq" id="WP_345624972.1">
    <property type="nucleotide sequence ID" value="NZ_BAABJQ010000001.1"/>
</dbReference>
<name>A0ABP9RFU4_9ACTN</name>
<sequence length="71" mass="7507">MRRVGCARCADAAGFVVSAGDPDTFWYRSESVCLNCLAASKRWAGFVGTVTVVPVDAPGVGVQAPLFEVDR</sequence>
<gene>
    <name evidence="1" type="ORF">GCM10023322_00310</name>
</gene>
<dbReference type="Proteomes" id="UP001501570">
    <property type="component" value="Unassembled WGS sequence"/>
</dbReference>
<dbReference type="EMBL" id="BAABJQ010000001">
    <property type="protein sequence ID" value="GAA5176930.1"/>
    <property type="molecule type" value="Genomic_DNA"/>
</dbReference>
<comment type="caution">
    <text evidence="1">The sequence shown here is derived from an EMBL/GenBank/DDBJ whole genome shotgun (WGS) entry which is preliminary data.</text>
</comment>
<evidence type="ECO:0000313" key="2">
    <source>
        <dbReference type="Proteomes" id="UP001501570"/>
    </source>
</evidence>
<evidence type="ECO:0000313" key="1">
    <source>
        <dbReference type="EMBL" id="GAA5176930.1"/>
    </source>
</evidence>
<proteinExistence type="predicted"/>